<dbReference type="InParanoid" id="A0A194X4A1"/>
<keyword evidence="2" id="KW-1185">Reference proteome</keyword>
<protein>
    <submittedName>
        <fullName evidence="1">Uncharacterized protein</fullName>
    </submittedName>
</protein>
<gene>
    <name evidence="1" type="ORF">LY89DRAFT_736061</name>
</gene>
<dbReference type="KEGG" id="psco:LY89DRAFT_736061"/>
<dbReference type="EMBL" id="KQ947419">
    <property type="protein sequence ID" value="KUJ15001.1"/>
    <property type="molecule type" value="Genomic_DNA"/>
</dbReference>
<accession>A0A194X4A1</accession>
<organism evidence="1 2">
    <name type="scientific">Mollisia scopiformis</name>
    <name type="common">Conifer needle endophyte fungus</name>
    <name type="synonym">Phialocephala scopiformis</name>
    <dbReference type="NCBI Taxonomy" id="149040"/>
    <lineage>
        <taxon>Eukaryota</taxon>
        <taxon>Fungi</taxon>
        <taxon>Dikarya</taxon>
        <taxon>Ascomycota</taxon>
        <taxon>Pezizomycotina</taxon>
        <taxon>Leotiomycetes</taxon>
        <taxon>Helotiales</taxon>
        <taxon>Mollisiaceae</taxon>
        <taxon>Mollisia</taxon>
    </lineage>
</organism>
<reference evidence="1 2" key="1">
    <citation type="submission" date="2015-10" db="EMBL/GenBank/DDBJ databases">
        <title>Full genome of DAOMC 229536 Phialocephala scopiformis, a fungal endophyte of spruce producing the potent anti-insectan compound rugulosin.</title>
        <authorList>
            <consortium name="DOE Joint Genome Institute"/>
            <person name="Walker A.K."/>
            <person name="Frasz S.L."/>
            <person name="Seifert K.A."/>
            <person name="Miller J.D."/>
            <person name="Mondo S.J."/>
            <person name="Labutti K."/>
            <person name="Lipzen A."/>
            <person name="Dockter R."/>
            <person name="Kennedy M."/>
            <person name="Grigoriev I.V."/>
            <person name="Spatafora J.W."/>
        </authorList>
    </citation>
    <scope>NUCLEOTIDE SEQUENCE [LARGE SCALE GENOMIC DNA]</scope>
    <source>
        <strain evidence="1 2">CBS 120377</strain>
    </source>
</reference>
<evidence type="ECO:0000313" key="1">
    <source>
        <dbReference type="EMBL" id="KUJ15001.1"/>
    </source>
</evidence>
<dbReference type="RefSeq" id="XP_018069356.1">
    <property type="nucleotide sequence ID" value="XM_018220081.1"/>
</dbReference>
<dbReference type="GeneID" id="28829807"/>
<evidence type="ECO:0000313" key="2">
    <source>
        <dbReference type="Proteomes" id="UP000070700"/>
    </source>
</evidence>
<dbReference type="AlphaFoldDB" id="A0A194X4A1"/>
<sequence length="175" mass="20406">MSYLPIHLPALGKNVHRFKATPKILFNYHGQTIIEDTLADLLLELEDFKLRWEETTASNVPRVWYDYYDTVNEAQSVWGHERNGAGSESRKMRKFWRWSSAVRELRDSIIHWMKEQDLPPGYSQGKGRSSLVFVPRQEEVLPPYSPPGEKRLSKSPCVDRNQAVVEELGITYTIW</sequence>
<dbReference type="Proteomes" id="UP000070700">
    <property type="component" value="Unassembled WGS sequence"/>
</dbReference>
<proteinExistence type="predicted"/>
<name>A0A194X4A1_MOLSC</name>